<evidence type="ECO:0000256" key="3">
    <source>
        <dbReference type="ARBA" id="ARBA00008242"/>
    </source>
</evidence>
<organism evidence="6 7">
    <name type="scientific">Armillaria luteobubalina</name>
    <dbReference type="NCBI Taxonomy" id="153913"/>
    <lineage>
        <taxon>Eukaryota</taxon>
        <taxon>Fungi</taxon>
        <taxon>Dikarya</taxon>
        <taxon>Basidiomycota</taxon>
        <taxon>Agaricomycotina</taxon>
        <taxon>Agaricomycetes</taxon>
        <taxon>Agaricomycetidae</taxon>
        <taxon>Agaricales</taxon>
        <taxon>Marasmiineae</taxon>
        <taxon>Physalacriaceae</taxon>
        <taxon>Armillaria</taxon>
    </lineage>
</organism>
<comment type="similarity">
    <text evidence="3">Belongs to the LplA family.</text>
</comment>
<proteinExistence type="inferred from homology"/>
<dbReference type="PROSITE" id="PS51733">
    <property type="entry name" value="BPL_LPL_CATALYTIC"/>
    <property type="match status" value="1"/>
</dbReference>
<gene>
    <name evidence="6" type="ORF">EDD18DRAFT_1069191</name>
</gene>
<comment type="function">
    <text evidence="1">Catalyzes both the ATP-dependent activation of exogenously supplied lipoate to lipoyl-AMP and the transfer of the activated lipoyl onto the lipoyl domains of lipoate-dependent enzymes.</text>
</comment>
<dbReference type="GO" id="GO:0017118">
    <property type="term" value="F:lipoyltransferase activity"/>
    <property type="evidence" value="ECO:0007669"/>
    <property type="project" value="TreeGrafter"/>
</dbReference>
<evidence type="ECO:0000256" key="2">
    <source>
        <dbReference type="ARBA" id="ARBA00005085"/>
    </source>
</evidence>
<comment type="pathway">
    <text evidence="2">Protein modification; protein lipoylation via exogenous pathway; protein N(6)-(lipoyl)lysine from lipoate: step 2/2.</text>
</comment>
<name>A0AA39QD82_9AGAR</name>
<dbReference type="InterPro" id="IPR004562">
    <property type="entry name" value="LipoylTrfase_LipoateP_Ligase"/>
</dbReference>
<evidence type="ECO:0000313" key="6">
    <source>
        <dbReference type="EMBL" id="KAK0499549.1"/>
    </source>
</evidence>
<dbReference type="PANTHER" id="PTHR12561:SF3">
    <property type="entry name" value="LIPOYLTRANSFERASE 1, MITOCHONDRIAL"/>
    <property type="match status" value="1"/>
</dbReference>
<accession>A0AA39QD82</accession>
<dbReference type="SUPFAM" id="SSF55681">
    <property type="entry name" value="Class II aaRS and biotin synthetases"/>
    <property type="match status" value="1"/>
</dbReference>
<dbReference type="GO" id="GO:0009249">
    <property type="term" value="P:protein lipoylation"/>
    <property type="evidence" value="ECO:0007669"/>
    <property type="project" value="InterPro"/>
</dbReference>
<dbReference type="PANTHER" id="PTHR12561">
    <property type="entry name" value="LIPOATE-PROTEIN LIGASE"/>
    <property type="match status" value="1"/>
</dbReference>
<dbReference type="GO" id="GO:0005739">
    <property type="term" value="C:mitochondrion"/>
    <property type="evidence" value="ECO:0007669"/>
    <property type="project" value="TreeGrafter"/>
</dbReference>
<dbReference type="Proteomes" id="UP001175228">
    <property type="component" value="Unassembled WGS sequence"/>
</dbReference>
<feature type="domain" description="BPL/LPL catalytic" evidence="5">
    <location>
        <begin position="55"/>
        <end position="254"/>
    </location>
</feature>
<dbReference type="EMBL" id="JAUEPU010000009">
    <property type="protein sequence ID" value="KAK0499549.1"/>
    <property type="molecule type" value="Genomic_DNA"/>
</dbReference>
<keyword evidence="7" id="KW-1185">Reference proteome</keyword>
<dbReference type="Pfam" id="PF21948">
    <property type="entry name" value="LplA-B_cat"/>
    <property type="match status" value="1"/>
</dbReference>
<dbReference type="InterPro" id="IPR004143">
    <property type="entry name" value="BPL_LPL_catalytic"/>
</dbReference>
<dbReference type="InterPro" id="IPR045864">
    <property type="entry name" value="aa-tRNA-synth_II/BPL/LPL"/>
</dbReference>
<evidence type="ECO:0000256" key="1">
    <source>
        <dbReference type="ARBA" id="ARBA00003253"/>
    </source>
</evidence>
<evidence type="ECO:0000259" key="5">
    <source>
        <dbReference type="PROSITE" id="PS51733"/>
    </source>
</evidence>
<evidence type="ECO:0000313" key="7">
    <source>
        <dbReference type="Proteomes" id="UP001175228"/>
    </source>
</evidence>
<protein>
    <recommendedName>
        <fullName evidence="4">Putative lipoate-protein ligase A</fullName>
    </recommendedName>
</protein>
<dbReference type="Gene3D" id="3.30.930.10">
    <property type="entry name" value="Bira Bifunctional Protein, Domain 2"/>
    <property type="match status" value="1"/>
</dbReference>
<sequence>MLSSSIVRRVTKRSDVHFRRLSSSFSTPKYSIYVSQSTDPYFNLSVEDWLFRHKDPENPLLFIYRDKPCIVVGRNQIPWKEINLTALRDMPSVPFVRRRSGGGTVYHDLGNTNYSIHLPRHSFDRSVTAQIILRAVRSLGVNAHVNDRNDICVESKKIRIQLSHSHQWSLIHISGSAYKIVKNRAYHHGTMLISTQLETLGELLRSKKDSMLTKGVASVPSPVCNLRQHNDKISHEQFCEAAISEFRRVYDISEEVQRISENTDLVDLDDVHKGVTELSSWEWAYGQTPEFTYTKNVVFEWGNLAAKIQSKHGIILNSSVRISNAAASVSEGLIQEIEDMAASLAGQRYGSIPPDALISSGISPKEDVQWWLHDMMWN</sequence>
<reference evidence="6" key="1">
    <citation type="submission" date="2023-06" db="EMBL/GenBank/DDBJ databases">
        <authorList>
            <consortium name="Lawrence Berkeley National Laboratory"/>
            <person name="Ahrendt S."/>
            <person name="Sahu N."/>
            <person name="Indic B."/>
            <person name="Wong-Bajracharya J."/>
            <person name="Merenyi Z."/>
            <person name="Ke H.-M."/>
            <person name="Monk M."/>
            <person name="Kocsube S."/>
            <person name="Drula E."/>
            <person name="Lipzen A."/>
            <person name="Balint B."/>
            <person name="Henrissat B."/>
            <person name="Andreopoulos B."/>
            <person name="Martin F.M."/>
            <person name="Harder C.B."/>
            <person name="Rigling D."/>
            <person name="Ford K.L."/>
            <person name="Foster G.D."/>
            <person name="Pangilinan J."/>
            <person name="Papanicolaou A."/>
            <person name="Barry K."/>
            <person name="LaButti K."/>
            <person name="Viragh M."/>
            <person name="Koriabine M."/>
            <person name="Yan M."/>
            <person name="Riley R."/>
            <person name="Champramary S."/>
            <person name="Plett K.L."/>
            <person name="Tsai I.J."/>
            <person name="Slot J."/>
            <person name="Sipos G."/>
            <person name="Plett J."/>
            <person name="Nagy L.G."/>
            <person name="Grigoriev I.V."/>
        </authorList>
    </citation>
    <scope>NUCLEOTIDE SEQUENCE</scope>
    <source>
        <strain evidence="6">HWK02</strain>
    </source>
</reference>
<dbReference type="NCBIfam" id="TIGR00545">
    <property type="entry name" value="lipoyltrans"/>
    <property type="match status" value="1"/>
</dbReference>
<comment type="caution">
    <text evidence="6">The sequence shown here is derived from an EMBL/GenBank/DDBJ whole genome shotgun (WGS) entry which is preliminary data.</text>
</comment>
<evidence type="ECO:0000256" key="4">
    <source>
        <dbReference type="ARBA" id="ARBA00015925"/>
    </source>
</evidence>
<dbReference type="AlphaFoldDB" id="A0AA39QD82"/>
<dbReference type="CDD" id="cd16443">
    <property type="entry name" value="LplA"/>
    <property type="match status" value="1"/>
</dbReference>
<dbReference type="Gene3D" id="3.30.390.50">
    <property type="entry name" value="CO dehydrogenase flavoprotein, C-terminal domain"/>
    <property type="match status" value="1"/>
</dbReference>